<organism evidence="2">
    <name type="scientific">marine metagenome</name>
    <dbReference type="NCBI Taxonomy" id="408172"/>
    <lineage>
        <taxon>unclassified sequences</taxon>
        <taxon>metagenomes</taxon>
        <taxon>ecological metagenomes</taxon>
    </lineage>
</organism>
<evidence type="ECO:0000313" key="2">
    <source>
        <dbReference type="EMBL" id="SUZ88203.1"/>
    </source>
</evidence>
<sequence length="76" mass="8774">MEETTVICESSFVQKEIHFIAQKSKNHFCSVSNCIHCMGIQTVNHLSMKHNLFSIIIDLITSFMLFLSLKHFADKQ</sequence>
<reference evidence="2" key="1">
    <citation type="submission" date="2018-05" db="EMBL/GenBank/DDBJ databases">
        <authorList>
            <person name="Lanie J.A."/>
            <person name="Ng W.-L."/>
            <person name="Kazmierczak K.M."/>
            <person name="Andrzejewski T.M."/>
            <person name="Davidsen T.M."/>
            <person name="Wayne K.J."/>
            <person name="Tettelin H."/>
            <person name="Glass J.I."/>
            <person name="Rusch D."/>
            <person name="Podicherti R."/>
            <person name="Tsui H.-C.T."/>
            <person name="Winkler M.E."/>
        </authorList>
    </citation>
    <scope>NUCLEOTIDE SEQUENCE</scope>
</reference>
<accession>A0A381RG83</accession>
<name>A0A381RG83_9ZZZZ</name>
<dbReference type="AlphaFoldDB" id="A0A381RG83"/>
<keyword evidence="1" id="KW-1133">Transmembrane helix</keyword>
<protein>
    <submittedName>
        <fullName evidence="2">Uncharacterized protein</fullName>
    </submittedName>
</protein>
<gene>
    <name evidence="2" type="ORF">METZ01_LOCUS41057</name>
</gene>
<dbReference type="EMBL" id="UINC01001760">
    <property type="protein sequence ID" value="SUZ88203.1"/>
    <property type="molecule type" value="Genomic_DNA"/>
</dbReference>
<proteinExistence type="predicted"/>
<evidence type="ECO:0000256" key="1">
    <source>
        <dbReference type="SAM" id="Phobius"/>
    </source>
</evidence>
<keyword evidence="1" id="KW-0812">Transmembrane</keyword>
<feature type="transmembrane region" description="Helical" evidence="1">
    <location>
        <begin position="52"/>
        <end position="69"/>
    </location>
</feature>
<keyword evidence="1" id="KW-0472">Membrane</keyword>